<dbReference type="SUPFAM" id="SSF52777">
    <property type="entry name" value="CoA-dependent acyltransferases"/>
    <property type="match status" value="1"/>
</dbReference>
<dbReference type="InterPro" id="IPR001242">
    <property type="entry name" value="Condensation_dom"/>
</dbReference>
<feature type="domain" description="Condensation" evidence="1">
    <location>
        <begin position="2"/>
        <end position="160"/>
    </location>
</feature>
<accession>A0A944DFS8</accession>
<dbReference type="GO" id="GO:0003824">
    <property type="term" value="F:catalytic activity"/>
    <property type="evidence" value="ECO:0007669"/>
    <property type="project" value="InterPro"/>
</dbReference>
<feature type="non-terminal residue" evidence="2">
    <location>
        <position position="1"/>
    </location>
</feature>
<comment type="caution">
    <text evidence="2">The sequence shown here is derived from an EMBL/GenBank/DDBJ whole genome shotgun (WGS) entry which is preliminary data.</text>
</comment>
<protein>
    <recommendedName>
        <fullName evidence="1">Condensation domain-containing protein</fullName>
    </recommendedName>
</protein>
<dbReference type="Proteomes" id="UP000694660">
    <property type="component" value="Unassembled WGS sequence"/>
</dbReference>
<organism evidence="2 3">
    <name type="scientific">Denitromonas iodatirespirans</name>
    <dbReference type="NCBI Taxonomy" id="2795389"/>
    <lineage>
        <taxon>Bacteria</taxon>
        <taxon>Pseudomonadati</taxon>
        <taxon>Pseudomonadota</taxon>
        <taxon>Betaproteobacteria</taxon>
        <taxon>Rhodocyclales</taxon>
        <taxon>Zoogloeaceae</taxon>
        <taxon>Denitromonas</taxon>
    </lineage>
</organism>
<name>A0A944DFS8_DENI1</name>
<dbReference type="Pfam" id="PF00668">
    <property type="entry name" value="Condensation"/>
    <property type="match status" value="1"/>
</dbReference>
<reference evidence="3" key="1">
    <citation type="journal article" date="2022" name="ISME J.">
        <title>Genetic and phylogenetic analysis of dissimilatory iodate-reducing bacteria identifies potential niches across the world's oceans.</title>
        <authorList>
            <person name="Reyes-Umana V."/>
            <person name="Henning Z."/>
            <person name="Lee K."/>
            <person name="Barnum T.P."/>
            <person name="Coates J.D."/>
        </authorList>
    </citation>
    <scope>NUCLEOTIDE SEQUENCE [LARGE SCALE GENOMIC DNA]</scope>
    <source>
        <strain evidence="3">IR12</strain>
    </source>
</reference>
<dbReference type="GO" id="GO:0043041">
    <property type="term" value="P:amino acid activation for nonribosomal peptide biosynthetic process"/>
    <property type="evidence" value="ECO:0007669"/>
    <property type="project" value="TreeGrafter"/>
</dbReference>
<dbReference type="AlphaFoldDB" id="A0A944DFS8"/>
<dbReference type="EMBL" id="JAEKFT010000128">
    <property type="protein sequence ID" value="MBT0964296.1"/>
    <property type="molecule type" value="Genomic_DNA"/>
</dbReference>
<sequence length="198" mass="22340">DRVLGMFINTLPVRLRIDERGVEAALRQTHETLARLLHHEHAPLALAQRCSGVDAQAPLFTTLFNYRYSVEQAEDGASDAGDSGIEVLHSQDRTNYPITISIDDLGQNFRISTQTIEVFDPERLGQFIVRGIEALMDALDRAPQKALCLIDVLPPSERHQVLIGWNETRQAYDRDATMHALFETQVQRHPEAIALVFE</sequence>
<dbReference type="GO" id="GO:0031177">
    <property type="term" value="F:phosphopantetheine binding"/>
    <property type="evidence" value="ECO:0007669"/>
    <property type="project" value="TreeGrafter"/>
</dbReference>
<gene>
    <name evidence="2" type="ORF">I8J34_24245</name>
</gene>
<dbReference type="PANTHER" id="PTHR45527">
    <property type="entry name" value="NONRIBOSOMAL PEPTIDE SYNTHETASE"/>
    <property type="match status" value="1"/>
</dbReference>
<dbReference type="PANTHER" id="PTHR45527:SF1">
    <property type="entry name" value="FATTY ACID SYNTHASE"/>
    <property type="match status" value="1"/>
</dbReference>
<evidence type="ECO:0000313" key="2">
    <source>
        <dbReference type="EMBL" id="MBT0964296.1"/>
    </source>
</evidence>
<dbReference type="Gene3D" id="3.30.559.30">
    <property type="entry name" value="Nonribosomal peptide synthetase, condensation domain"/>
    <property type="match status" value="1"/>
</dbReference>
<dbReference type="GO" id="GO:0044550">
    <property type="term" value="P:secondary metabolite biosynthetic process"/>
    <property type="evidence" value="ECO:0007669"/>
    <property type="project" value="TreeGrafter"/>
</dbReference>
<keyword evidence="3" id="KW-1185">Reference proteome</keyword>
<feature type="non-terminal residue" evidence="2">
    <location>
        <position position="198"/>
    </location>
</feature>
<dbReference type="GO" id="GO:0005737">
    <property type="term" value="C:cytoplasm"/>
    <property type="evidence" value="ECO:0007669"/>
    <property type="project" value="TreeGrafter"/>
</dbReference>
<proteinExistence type="predicted"/>
<evidence type="ECO:0000259" key="1">
    <source>
        <dbReference type="Pfam" id="PF00668"/>
    </source>
</evidence>
<evidence type="ECO:0000313" key="3">
    <source>
        <dbReference type="Proteomes" id="UP000694660"/>
    </source>
</evidence>